<dbReference type="Gene3D" id="3.40.50.300">
    <property type="entry name" value="P-loop containing nucleotide triphosphate hydrolases"/>
    <property type="match status" value="1"/>
</dbReference>
<dbReference type="InterPro" id="IPR027417">
    <property type="entry name" value="P-loop_NTPase"/>
</dbReference>
<name>A0A6J6QSF8_9ZZZZ</name>
<evidence type="ECO:0000313" key="1">
    <source>
        <dbReference type="EMBL" id="CAB4713652.1"/>
    </source>
</evidence>
<accession>A0A6J6QSF8</accession>
<gene>
    <name evidence="1" type="ORF">UFOPK2625_01154</name>
</gene>
<reference evidence="1" key="1">
    <citation type="submission" date="2020-05" db="EMBL/GenBank/DDBJ databases">
        <authorList>
            <person name="Chiriac C."/>
            <person name="Salcher M."/>
            <person name="Ghai R."/>
            <person name="Kavagutti S V."/>
        </authorList>
    </citation>
    <scope>NUCLEOTIDE SEQUENCE</scope>
</reference>
<proteinExistence type="predicted"/>
<dbReference type="AlphaFoldDB" id="A0A6J6QSF8"/>
<protein>
    <submittedName>
        <fullName evidence="1">Unannotated protein</fullName>
    </submittedName>
</protein>
<dbReference type="EMBL" id="CAEZXZ010000192">
    <property type="protein sequence ID" value="CAB4713652.1"/>
    <property type="molecule type" value="Genomic_DNA"/>
</dbReference>
<sequence length="61" mass="6608">MLILDDVFAELDVSRRQRLAEQVSAATQVLITAAVDMDIPESLQGVKFSVDSGSVTLQENS</sequence>
<organism evidence="1">
    <name type="scientific">freshwater metagenome</name>
    <dbReference type="NCBI Taxonomy" id="449393"/>
    <lineage>
        <taxon>unclassified sequences</taxon>
        <taxon>metagenomes</taxon>
        <taxon>ecological metagenomes</taxon>
    </lineage>
</organism>